<proteinExistence type="predicted"/>
<keyword evidence="2" id="KW-1185">Reference proteome</keyword>
<organism evidence="1 2">
    <name type="scientific">Trifolium pratense</name>
    <name type="common">Red clover</name>
    <dbReference type="NCBI Taxonomy" id="57577"/>
    <lineage>
        <taxon>Eukaryota</taxon>
        <taxon>Viridiplantae</taxon>
        <taxon>Streptophyta</taxon>
        <taxon>Embryophyta</taxon>
        <taxon>Tracheophyta</taxon>
        <taxon>Spermatophyta</taxon>
        <taxon>Magnoliopsida</taxon>
        <taxon>eudicotyledons</taxon>
        <taxon>Gunneridae</taxon>
        <taxon>Pentapetalae</taxon>
        <taxon>rosids</taxon>
        <taxon>fabids</taxon>
        <taxon>Fabales</taxon>
        <taxon>Fabaceae</taxon>
        <taxon>Papilionoideae</taxon>
        <taxon>50 kb inversion clade</taxon>
        <taxon>NPAAA clade</taxon>
        <taxon>Hologalegina</taxon>
        <taxon>IRL clade</taxon>
        <taxon>Trifolieae</taxon>
        <taxon>Trifolium</taxon>
    </lineage>
</organism>
<evidence type="ECO:0000313" key="2">
    <source>
        <dbReference type="Proteomes" id="UP001177021"/>
    </source>
</evidence>
<protein>
    <submittedName>
        <fullName evidence="1">Uncharacterized protein</fullName>
    </submittedName>
</protein>
<dbReference type="EMBL" id="CASHSV030000716">
    <property type="protein sequence ID" value="CAJ2675184.1"/>
    <property type="molecule type" value="Genomic_DNA"/>
</dbReference>
<dbReference type="Proteomes" id="UP001177021">
    <property type="component" value="Unassembled WGS sequence"/>
</dbReference>
<name>A0ACB0M021_TRIPR</name>
<evidence type="ECO:0000313" key="1">
    <source>
        <dbReference type="EMBL" id="CAJ2675184.1"/>
    </source>
</evidence>
<sequence>MGFETVTRVASRTSVLFDAPGDDHDDQGKVLSDEVSSTTSSSSSIGRDSDDDVSSERSMDENENEAESKYNGGALDAMEALEQVLPMRRGISNYYNGKSKSFTSLADVVTTPSVKDIVKPENAYTRRRRNLMAFNHVWDKNRNSSLRSNGGGISKRTMSLSKSSLALAVAMTNSDSNSSISSDDSPSSSSNSSSPSSSLPPLPPRNRVSSLASPLQRNFFSLADLHHCAIAASMKMSSSSLGHETTHHPS</sequence>
<accession>A0ACB0M021</accession>
<comment type="caution">
    <text evidence="1">The sequence shown here is derived from an EMBL/GenBank/DDBJ whole genome shotgun (WGS) entry which is preliminary data.</text>
</comment>
<gene>
    <name evidence="1" type="ORF">MILVUS5_LOCUS38269</name>
</gene>
<reference evidence="1" key="1">
    <citation type="submission" date="2023-10" db="EMBL/GenBank/DDBJ databases">
        <authorList>
            <person name="Rodriguez Cubillos JULIANA M."/>
            <person name="De Vega J."/>
        </authorList>
    </citation>
    <scope>NUCLEOTIDE SEQUENCE</scope>
</reference>